<name>A0A7W5ZW00_9SPHN</name>
<dbReference type="PROSITE" id="PS51257">
    <property type="entry name" value="PROKAR_LIPOPROTEIN"/>
    <property type="match status" value="1"/>
</dbReference>
<reference evidence="7 8" key="1">
    <citation type="submission" date="2020-08" db="EMBL/GenBank/DDBJ databases">
        <title>Genomic Encyclopedia of Type Strains, Phase IV (KMG-IV): sequencing the most valuable type-strain genomes for metagenomic binning, comparative biology and taxonomic classification.</title>
        <authorList>
            <person name="Goeker M."/>
        </authorList>
    </citation>
    <scope>NUCLEOTIDE SEQUENCE [LARGE SCALE GENOMIC DNA]</scope>
    <source>
        <strain evidence="7 8">DSM 14552</strain>
    </source>
</reference>
<keyword evidence="4 5" id="KW-0274">FAD</keyword>
<comment type="similarity">
    <text evidence="2">Belongs to the GMC oxidoreductase family.</text>
</comment>
<dbReference type="SUPFAM" id="SSF54373">
    <property type="entry name" value="FAD-linked reductases, C-terminal domain"/>
    <property type="match status" value="1"/>
</dbReference>
<dbReference type="PIRSF" id="PIRSF000137">
    <property type="entry name" value="Alcohol_oxidase"/>
    <property type="match status" value="1"/>
</dbReference>
<keyword evidence="8" id="KW-1185">Reference proteome</keyword>
<evidence type="ECO:0000256" key="4">
    <source>
        <dbReference type="ARBA" id="ARBA00022827"/>
    </source>
</evidence>
<proteinExistence type="inferred from homology"/>
<dbReference type="RefSeq" id="WP_183613189.1">
    <property type="nucleotide sequence ID" value="NZ_JACICY010000004.1"/>
</dbReference>
<comment type="cofactor">
    <cofactor evidence="1 5">
        <name>FAD</name>
        <dbReference type="ChEBI" id="CHEBI:57692"/>
    </cofactor>
</comment>
<evidence type="ECO:0000256" key="5">
    <source>
        <dbReference type="PIRSR" id="PIRSR000137-2"/>
    </source>
</evidence>
<dbReference type="Gene3D" id="3.50.50.60">
    <property type="entry name" value="FAD/NAD(P)-binding domain"/>
    <property type="match status" value="1"/>
</dbReference>
<keyword evidence="3" id="KW-0285">Flavoprotein</keyword>
<dbReference type="Pfam" id="PF05199">
    <property type="entry name" value="GMC_oxred_C"/>
    <property type="match status" value="1"/>
</dbReference>
<dbReference type="Pfam" id="PF00732">
    <property type="entry name" value="GMC_oxred_N"/>
    <property type="match status" value="1"/>
</dbReference>
<dbReference type="InterPro" id="IPR036188">
    <property type="entry name" value="FAD/NAD-bd_sf"/>
</dbReference>
<dbReference type="PANTHER" id="PTHR11552">
    <property type="entry name" value="GLUCOSE-METHANOL-CHOLINE GMC OXIDOREDUCTASE"/>
    <property type="match status" value="1"/>
</dbReference>
<dbReference type="Proteomes" id="UP000562395">
    <property type="component" value="Unassembled WGS sequence"/>
</dbReference>
<dbReference type="EMBL" id="JACICY010000004">
    <property type="protein sequence ID" value="MBB3860950.1"/>
    <property type="molecule type" value="Genomic_DNA"/>
</dbReference>
<dbReference type="InterPro" id="IPR012132">
    <property type="entry name" value="GMC_OxRdtase"/>
</dbReference>
<dbReference type="SUPFAM" id="SSF51905">
    <property type="entry name" value="FAD/NAD(P)-binding domain"/>
    <property type="match status" value="1"/>
</dbReference>
<dbReference type="GO" id="GO:0016614">
    <property type="term" value="F:oxidoreductase activity, acting on CH-OH group of donors"/>
    <property type="evidence" value="ECO:0007669"/>
    <property type="project" value="InterPro"/>
</dbReference>
<evidence type="ECO:0000313" key="8">
    <source>
        <dbReference type="Proteomes" id="UP000562395"/>
    </source>
</evidence>
<evidence type="ECO:0000256" key="3">
    <source>
        <dbReference type="ARBA" id="ARBA00022630"/>
    </source>
</evidence>
<dbReference type="AlphaFoldDB" id="A0A7W5ZW00"/>
<dbReference type="InterPro" id="IPR000172">
    <property type="entry name" value="GMC_OxRdtase_N"/>
</dbReference>
<evidence type="ECO:0000259" key="6">
    <source>
        <dbReference type="PROSITE" id="PS00624"/>
    </source>
</evidence>
<dbReference type="PANTHER" id="PTHR11552:SF147">
    <property type="entry name" value="CHOLINE DEHYDROGENASE, MITOCHONDRIAL"/>
    <property type="match status" value="1"/>
</dbReference>
<feature type="binding site" evidence="5">
    <location>
        <begin position="90"/>
        <end position="93"/>
    </location>
    <ligand>
        <name>FAD</name>
        <dbReference type="ChEBI" id="CHEBI:57692"/>
    </ligand>
</feature>
<evidence type="ECO:0000256" key="2">
    <source>
        <dbReference type="ARBA" id="ARBA00010790"/>
    </source>
</evidence>
<evidence type="ECO:0000313" key="7">
    <source>
        <dbReference type="EMBL" id="MBB3860950.1"/>
    </source>
</evidence>
<feature type="binding site" evidence="5">
    <location>
        <position position="222"/>
    </location>
    <ligand>
        <name>FAD</name>
        <dbReference type="ChEBI" id="CHEBI:57692"/>
    </ligand>
</feature>
<evidence type="ECO:0000256" key="1">
    <source>
        <dbReference type="ARBA" id="ARBA00001974"/>
    </source>
</evidence>
<dbReference type="PROSITE" id="PS00624">
    <property type="entry name" value="GMC_OXRED_2"/>
    <property type="match status" value="1"/>
</dbReference>
<sequence length="532" mass="57445">MERFDYVIVGAGSSGCVLANRLSKDSAKSVLLIEAGPADNTFLISMPRGIGKLHNPKYPHVKFYQASRGGNRANEVWYKGSTIGGSSSINGMVYVRGAPLDYDSWKAAGCTEWGWDNIGRCYTELEDHELGADEVAVRGAGGPLKVSVHAVKSPLTEALMEAGVQFGIQRTDDVNSVNVVRDGGIGYNCQTTHKGQRFSAARAFLDPVKNRANLKIVTGTAVRRIVFDGNRAVGLEVRDASGDRTINVDGEIILSAGAIESPKLLQLSGIGPKGLLEGFGIPVLVDSPDVGRNLREHRVFAMRYRLRGRGSNNRDLRGGGLIRSVLNYFVFRKGALTHTAHEAVAFLKSRRDLDHADVQVGFGLFTMSMGKAGYEIEREPGLTVFAYFTRPESQGTIRLASADPAEAPMIDANYFDAAIDRERGIDMVRRVRELMNQPALKPYVVGEVTPGAAVQTDEEILDALIERGGTAYHVAGTCRMGADEGSVVDGELRVRGVLGLRVCDTSIFPTLVSGNTNGPAMVVAQRLSELMA</sequence>
<accession>A0A7W5ZW00</accession>
<comment type="caution">
    <text evidence="7">The sequence shown here is derived from an EMBL/GenBank/DDBJ whole genome shotgun (WGS) entry which is preliminary data.</text>
</comment>
<feature type="domain" description="Glucose-methanol-choline oxidoreductase N-terminal" evidence="6">
    <location>
        <begin position="257"/>
        <end position="271"/>
    </location>
</feature>
<dbReference type="GO" id="GO:0050660">
    <property type="term" value="F:flavin adenine dinucleotide binding"/>
    <property type="evidence" value="ECO:0007669"/>
    <property type="project" value="InterPro"/>
</dbReference>
<organism evidence="7 8">
    <name type="scientific">Novosphingobium hassiacum</name>
    <dbReference type="NCBI Taxonomy" id="173676"/>
    <lineage>
        <taxon>Bacteria</taxon>
        <taxon>Pseudomonadati</taxon>
        <taxon>Pseudomonadota</taxon>
        <taxon>Alphaproteobacteria</taxon>
        <taxon>Sphingomonadales</taxon>
        <taxon>Sphingomonadaceae</taxon>
        <taxon>Novosphingobium</taxon>
    </lineage>
</organism>
<protein>
    <submittedName>
        <fullName evidence="7">Choline dehydrogenase-like flavoprotein</fullName>
    </submittedName>
</protein>
<dbReference type="Gene3D" id="3.30.560.10">
    <property type="entry name" value="Glucose Oxidase, domain 3"/>
    <property type="match status" value="1"/>
</dbReference>
<dbReference type="InterPro" id="IPR007867">
    <property type="entry name" value="GMC_OxRtase_C"/>
</dbReference>
<gene>
    <name evidence="7" type="ORF">GGQ88_002219</name>
</gene>